<gene>
    <name evidence="2" type="ORF">F511_25784</name>
</gene>
<evidence type="ECO:0000256" key="1">
    <source>
        <dbReference type="SAM" id="MobiDB-lite"/>
    </source>
</evidence>
<evidence type="ECO:0000313" key="2">
    <source>
        <dbReference type="EMBL" id="KZV56674.1"/>
    </source>
</evidence>
<feature type="compositionally biased region" description="Acidic residues" evidence="1">
    <location>
        <begin position="79"/>
        <end position="89"/>
    </location>
</feature>
<evidence type="ECO:0000313" key="3">
    <source>
        <dbReference type="Proteomes" id="UP000250235"/>
    </source>
</evidence>
<feature type="region of interest" description="Disordered" evidence="1">
    <location>
        <begin position="62"/>
        <end position="93"/>
    </location>
</feature>
<dbReference type="EMBL" id="KQ987876">
    <property type="protein sequence ID" value="KZV56674.1"/>
    <property type="molecule type" value="Genomic_DNA"/>
</dbReference>
<sequence length="108" mass="12367">MSFSGEFPSFSVTILDVRGLNQNSRDSCCGNRCKELRYIKQLVGNQLGVEQSWRLEAAQEQERTEQAQLQTKRGTDAEAVLEDQLEDENKEVGEEKKRALYELKKQPS</sequence>
<dbReference type="Proteomes" id="UP000250235">
    <property type="component" value="Unassembled WGS sequence"/>
</dbReference>
<organism evidence="2 3">
    <name type="scientific">Dorcoceras hygrometricum</name>
    <dbReference type="NCBI Taxonomy" id="472368"/>
    <lineage>
        <taxon>Eukaryota</taxon>
        <taxon>Viridiplantae</taxon>
        <taxon>Streptophyta</taxon>
        <taxon>Embryophyta</taxon>
        <taxon>Tracheophyta</taxon>
        <taxon>Spermatophyta</taxon>
        <taxon>Magnoliopsida</taxon>
        <taxon>eudicotyledons</taxon>
        <taxon>Gunneridae</taxon>
        <taxon>Pentapetalae</taxon>
        <taxon>asterids</taxon>
        <taxon>lamiids</taxon>
        <taxon>Lamiales</taxon>
        <taxon>Gesneriaceae</taxon>
        <taxon>Didymocarpoideae</taxon>
        <taxon>Trichosporeae</taxon>
        <taxon>Loxocarpinae</taxon>
        <taxon>Dorcoceras</taxon>
    </lineage>
</organism>
<proteinExistence type="predicted"/>
<dbReference type="AlphaFoldDB" id="A0A2Z7DBM8"/>
<reference evidence="2 3" key="1">
    <citation type="journal article" date="2015" name="Proc. Natl. Acad. Sci. U.S.A.">
        <title>The resurrection genome of Boea hygrometrica: A blueprint for survival of dehydration.</title>
        <authorList>
            <person name="Xiao L."/>
            <person name="Yang G."/>
            <person name="Zhang L."/>
            <person name="Yang X."/>
            <person name="Zhao S."/>
            <person name="Ji Z."/>
            <person name="Zhou Q."/>
            <person name="Hu M."/>
            <person name="Wang Y."/>
            <person name="Chen M."/>
            <person name="Xu Y."/>
            <person name="Jin H."/>
            <person name="Xiao X."/>
            <person name="Hu G."/>
            <person name="Bao F."/>
            <person name="Hu Y."/>
            <person name="Wan P."/>
            <person name="Li L."/>
            <person name="Deng X."/>
            <person name="Kuang T."/>
            <person name="Xiang C."/>
            <person name="Zhu J.K."/>
            <person name="Oliver M.J."/>
            <person name="He Y."/>
        </authorList>
    </citation>
    <scope>NUCLEOTIDE SEQUENCE [LARGE SCALE GENOMIC DNA]</scope>
    <source>
        <strain evidence="3">cv. XS01</strain>
    </source>
</reference>
<protein>
    <submittedName>
        <fullName evidence="2">Uncharacterized protein</fullName>
    </submittedName>
</protein>
<accession>A0A2Z7DBM8</accession>
<keyword evidence="3" id="KW-1185">Reference proteome</keyword>
<name>A0A2Z7DBM8_9LAMI</name>